<protein>
    <submittedName>
        <fullName evidence="1">Uncharacterized protein</fullName>
    </submittedName>
</protein>
<gene>
    <name evidence="1" type="ORF">FWJ25_06845</name>
</gene>
<accession>A0A5B0VK36</accession>
<comment type="caution">
    <text evidence="1">The sequence shown here is derived from an EMBL/GenBank/DDBJ whole genome shotgun (WGS) entry which is preliminary data.</text>
</comment>
<keyword evidence="2" id="KW-1185">Reference proteome</keyword>
<evidence type="ECO:0000313" key="1">
    <source>
        <dbReference type="EMBL" id="KAA1175080.1"/>
    </source>
</evidence>
<dbReference type="EMBL" id="VTUU01000002">
    <property type="protein sequence ID" value="KAA1175080.1"/>
    <property type="molecule type" value="Genomic_DNA"/>
</dbReference>
<dbReference type="InterPro" id="IPR011990">
    <property type="entry name" value="TPR-like_helical_dom_sf"/>
</dbReference>
<name>A0A5B0VK36_9GAMM</name>
<dbReference type="Gene3D" id="1.25.40.10">
    <property type="entry name" value="Tetratricopeptide repeat domain"/>
    <property type="match status" value="1"/>
</dbReference>
<proteinExistence type="predicted"/>
<sequence>MAVTRMMLQYGPVSFLPNFLICFALVVQLPGLSGAASAAEGLPPDRFEAGLVTFALATGNIVPVLPLKDSLRGESAPYLRALLLIESGQVDEGVSALDAVVQSGYHRGEAALVHARILAEAGKSDEAVNWYELAENTGFGEIRQEARFALADLARQANQPEAAGKILASMQAGYWAAVGYLNLANDFASTDLNPSRALVALRVALAMTEKDSNEERARDLRGRLLVRAGQLAYVSGDYDKAIGFLKRVPLDSYRAPQALYLHGLALSERGNYREAMQSWHRAKKFPMAYPGVADAWIGMGRGYDLAGYLGQSGEAFLAASAAYESERVTLRRLRDRVREIGAYKALVEDARNIDEEWFLADSRTLTQPRMAYLFGFMDAPLAQRTVAQVAELEDLLTVLEQQSRDLTVFIVSIDDFLGGKAKTQAGSMRVKRSEAKQLLATSRSLISEVKQARDVASSELDIIALDYIARQDQRMAFALNKADQQVAHLYEYLALRKLEEQSP</sequence>
<dbReference type="AlphaFoldDB" id="A0A5B0VK36"/>
<dbReference type="Pfam" id="PF13174">
    <property type="entry name" value="TPR_6"/>
    <property type="match status" value="1"/>
</dbReference>
<dbReference type="RefSeq" id="WP_149599501.1">
    <property type="nucleotide sequence ID" value="NZ_VTUU01000002.1"/>
</dbReference>
<evidence type="ECO:0000313" key="2">
    <source>
        <dbReference type="Proteomes" id="UP000323161"/>
    </source>
</evidence>
<reference evidence="1 2" key="1">
    <citation type="submission" date="2019-08" db="EMBL/GenBank/DDBJ databases">
        <title>Marinobacter ZYF650 sp. nov., a marine bacterium isolated from seawater of the Mariana trench.</title>
        <authorList>
            <person name="Ahmad W."/>
        </authorList>
    </citation>
    <scope>NUCLEOTIDE SEQUENCE [LARGE SCALE GENOMIC DNA]</scope>
    <source>
        <strain evidence="1 2">ZYF650</strain>
    </source>
</reference>
<dbReference type="InterPro" id="IPR019734">
    <property type="entry name" value="TPR_rpt"/>
</dbReference>
<dbReference type="SUPFAM" id="SSF48452">
    <property type="entry name" value="TPR-like"/>
    <property type="match status" value="1"/>
</dbReference>
<organism evidence="1 2">
    <name type="scientific">Marinobacter salinexigens</name>
    <dbReference type="NCBI Taxonomy" id="2919747"/>
    <lineage>
        <taxon>Bacteria</taxon>
        <taxon>Pseudomonadati</taxon>
        <taxon>Pseudomonadota</taxon>
        <taxon>Gammaproteobacteria</taxon>
        <taxon>Pseudomonadales</taxon>
        <taxon>Marinobacteraceae</taxon>
        <taxon>Marinobacter</taxon>
    </lineage>
</organism>
<dbReference type="Proteomes" id="UP000323161">
    <property type="component" value="Unassembled WGS sequence"/>
</dbReference>